<protein>
    <recommendedName>
        <fullName evidence="5">Conjugal transfer protein TrbL</fullName>
    </recommendedName>
</protein>
<keyword evidence="2" id="KW-0472">Membrane</keyword>
<feature type="non-terminal residue" evidence="3">
    <location>
        <position position="1"/>
    </location>
</feature>
<evidence type="ECO:0000313" key="3">
    <source>
        <dbReference type="EMBL" id="MEX9255113.1"/>
    </source>
</evidence>
<dbReference type="Proteomes" id="UP001561463">
    <property type="component" value="Unassembled WGS sequence"/>
</dbReference>
<name>A0ABV4AEM0_9ENTR</name>
<reference evidence="3 4" key="1">
    <citation type="submission" date="2024-03" db="EMBL/GenBank/DDBJ databases">
        <title>Role of Flies in the Dissemination of Carbapenem-Resistant Enterobacteriaceae (CRE): An Epidemiological and Genomic Study in China.</title>
        <authorList>
            <person name="Chen K."/>
            <person name="Zhang R."/>
            <person name="Chen S."/>
        </authorList>
    </citation>
    <scope>NUCLEOTIDE SEQUENCE [LARGE SCALE GENOMIC DNA]</scope>
    <source>
        <strain evidence="4">fly-313</strain>
    </source>
</reference>
<evidence type="ECO:0008006" key="5">
    <source>
        <dbReference type="Google" id="ProtNLM"/>
    </source>
</evidence>
<comment type="caution">
    <text evidence="3">The sequence shown here is derived from an EMBL/GenBank/DDBJ whole genome shotgun (WGS) entry which is preliminary data.</text>
</comment>
<gene>
    <name evidence="3" type="ORF">AB7Z85_21840</name>
</gene>
<evidence type="ECO:0000256" key="2">
    <source>
        <dbReference type="SAM" id="Phobius"/>
    </source>
</evidence>
<keyword evidence="2" id="KW-0812">Transmembrane</keyword>
<sequence length="111" mass="10955">LGFQVGVVAILGALVVLVAYKLGTALAGVAAMGAIQSVASSALFKGLSPGGQAAKAVGSQAAKGLGKVGEMAAQNLRSTPSLSGGKSSSQQASDARKASIQTMKRINTIRK</sequence>
<evidence type="ECO:0000256" key="1">
    <source>
        <dbReference type="SAM" id="MobiDB-lite"/>
    </source>
</evidence>
<feature type="region of interest" description="Disordered" evidence="1">
    <location>
        <begin position="77"/>
        <end position="111"/>
    </location>
</feature>
<proteinExistence type="predicted"/>
<keyword evidence="4" id="KW-1185">Reference proteome</keyword>
<evidence type="ECO:0000313" key="4">
    <source>
        <dbReference type="Proteomes" id="UP001561463"/>
    </source>
</evidence>
<keyword evidence="2" id="KW-1133">Transmembrane helix</keyword>
<organism evidence="3 4">
    <name type="scientific">Pseudenterobacter timonensis</name>
    <dbReference type="NCBI Taxonomy" id="1755099"/>
    <lineage>
        <taxon>Bacteria</taxon>
        <taxon>Pseudomonadati</taxon>
        <taxon>Pseudomonadota</taxon>
        <taxon>Gammaproteobacteria</taxon>
        <taxon>Enterobacterales</taxon>
        <taxon>Enterobacteriaceae</taxon>
        <taxon>Pseudenterobacter</taxon>
    </lineage>
</organism>
<accession>A0ABV4AEM0</accession>
<dbReference type="EMBL" id="JBFZPZ010000074">
    <property type="protein sequence ID" value="MEX9255113.1"/>
    <property type="molecule type" value="Genomic_DNA"/>
</dbReference>
<feature type="compositionally biased region" description="Low complexity" evidence="1">
    <location>
        <begin position="78"/>
        <end position="93"/>
    </location>
</feature>
<feature type="transmembrane region" description="Helical" evidence="2">
    <location>
        <begin position="6"/>
        <end position="35"/>
    </location>
</feature>